<reference evidence="3" key="2">
    <citation type="submission" date="2021-09" db="EMBL/GenBank/DDBJ databases">
        <authorList>
            <person name="Jia N."/>
            <person name="Wang J."/>
            <person name="Shi W."/>
            <person name="Du L."/>
            <person name="Sun Y."/>
            <person name="Zhan W."/>
            <person name="Jiang J."/>
            <person name="Wang Q."/>
            <person name="Zhang B."/>
            <person name="Ji P."/>
            <person name="Sakyi L.B."/>
            <person name="Cui X."/>
            <person name="Yuan T."/>
            <person name="Jiang B."/>
            <person name="Yang W."/>
            <person name="Lam T.T.-Y."/>
            <person name="Chang Q."/>
            <person name="Ding S."/>
            <person name="Wang X."/>
            <person name="Zhu J."/>
            <person name="Ruan X."/>
            <person name="Zhao L."/>
            <person name="Wei J."/>
            <person name="Que T."/>
            <person name="Du C."/>
            <person name="Cheng J."/>
            <person name="Dai P."/>
            <person name="Han X."/>
            <person name="Huang E."/>
            <person name="Gao Y."/>
            <person name="Liu J."/>
            <person name="Shao H."/>
            <person name="Ye R."/>
            <person name="Li L."/>
            <person name="Wei W."/>
            <person name="Wang X."/>
            <person name="Wang C."/>
            <person name="Huo Q."/>
            <person name="Li W."/>
            <person name="Guo W."/>
            <person name="Chen H."/>
            <person name="Chen S."/>
            <person name="Zhou L."/>
            <person name="Zhou L."/>
            <person name="Ni X."/>
            <person name="Tian J."/>
            <person name="Zhou Y."/>
            <person name="Sheng Y."/>
            <person name="Liu T."/>
            <person name="Pan Y."/>
            <person name="Xia L."/>
            <person name="Li J."/>
            <person name="Zhao F."/>
            <person name="Cao W."/>
        </authorList>
    </citation>
    <scope>NUCLEOTIDE SEQUENCE</scope>
    <source>
        <strain evidence="3">Rsan-2018</strain>
        <tissue evidence="3">Larvae</tissue>
    </source>
</reference>
<protein>
    <recommendedName>
        <fullName evidence="2">Piwi domain-containing protein</fullName>
    </recommendedName>
</protein>
<gene>
    <name evidence="3" type="ORF">HPB52_025202</name>
</gene>
<sequence length="309" mass="34197">MPGRPTRSRPCSDAHVRLPGSAARRRRAAGKTPIYAEVKRVGDTVLGMATQCVDVKNVTRTTTQALSNVPQDQLQAGRQSIIDPGTRPRCSKSRSSSSAPASRSPPSDNRKFSIAAVVGSVDGHPSRYAATLRVQQHDQEIIQDLASMVKELLLLFYKSTKMKPVRIVIYRDAAPPHALLLRRQEGPPGGNIPAGTTVDTDVTHPLRFDFYLCSHTGIQGTSRPSYYRMLWDDNCLSPDELHNLTYQLCHTYLRSTRSVSVPAPTYYAQLVGHRARYHVTNSHEGNGDVQEAVALPTIHPHTCNTMYFI</sequence>
<dbReference type="VEuPathDB" id="VectorBase:RSAN_027106"/>
<dbReference type="InterPro" id="IPR003165">
    <property type="entry name" value="Piwi"/>
</dbReference>
<dbReference type="SMART" id="SM00950">
    <property type="entry name" value="Piwi"/>
    <property type="match status" value="1"/>
</dbReference>
<organism evidence="3 4">
    <name type="scientific">Rhipicephalus sanguineus</name>
    <name type="common">Brown dog tick</name>
    <name type="synonym">Ixodes sanguineus</name>
    <dbReference type="NCBI Taxonomy" id="34632"/>
    <lineage>
        <taxon>Eukaryota</taxon>
        <taxon>Metazoa</taxon>
        <taxon>Ecdysozoa</taxon>
        <taxon>Arthropoda</taxon>
        <taxon>Chelicerata</taxon>
        <taxon>Arachnida</taxon>
        <taxon>Acari</taxon>
        <taxon>Parasitiformes</taxon>
        <taxon>Ixodida</taxon>
        <taxon>Ixodoidea</taxon>
        <taxon>Ixodidae</taxon>
        <taxon>Rhipicephalinae</taxon>
        <taxon>Rhipicephalus</taxon>
        <taxon>Rhipicephalus</taxon>
    </lineage>
</organism>
<dbReference type="Gene3D" id="3.40.50.2300">
    <property type="match status" value="1"/>
</dbReference>
<feature type="domain" description="Piwi" evidence="2">
    <location>
        <begin position="105"/>
        <end position="172"/>
    </location>
</feature>
<dbReference type="Proteomes" id="UP000821837">
    <property type="component" value="Unassembled WGS sequence"/>
</dbReference>
<comment type="caution">
    <text evidence="3">The sequence shown here is derived from an EMBL/GenBank/DDBJ whole genome shotgun (WGS) entry which is preliminary data.</text>
</comment>
<dbReference type="PANTHER" id="PTHR22891">
    <property type="entry name" value="EUKARYOTIC TRANSLATION INITIATION FACTOR 2C"/>
    <property type="match status" value="1"/>
</dbReference>
<dbReference type="SUPFAM" id="SSF53098">
    <property type="entry name" value="Ribonuclease H-like"/>
    <property type="match status" value="1"/>
</dbReference>
<reference evidence="3" key="1">
    <citation type="journal article" date="2020" name="Cell">
        <title>Large-Scale Comparative Analyses of Tick Genomes Elucidate Their Genetic Diversity and Vector Capacities.</title>
        <authorList>
            <consortium name="Tick Genome and Microbiome Consortium (TIGMIC)"/>
            <person name="Jia N."/>
            <person name="Wang J."/>
            <person name="Shi W."/>
            <person name="Du L."/>
            <person name="Sun Y."/>
            <person name="Zhan W."/>
            <person name="Jiang J.F."/>
            <person name="Wang Q."/>
            <person name="Zhang B."/>
            <person name="Ji P."/>
            <person name="Bell-Sakyi L."/>
            <person name="Cui X.M."/>
            <person name="Yuan T.T."/>
            <person name="Jiang B.G."/>
            <person name="Yang W.F."/>
            <person name="Lam T.T."/>
            <person name="Chang Q.C."/>
            <person name="Ding S.J."/>
            <person name="Wang X.J."/>
            <person name="Zhu J.G."/>
            <person name="Ruan X.D."/>
            <person name="Zhao L."/>
            <person name="Wei J.T."/>
            <person name="Ye R.Z."/>
            <person name="Que T.C."/>
            <person name="Du C.H."/>
            <person name="Zhou Y.H."/>
            <person name="Cheng J.X."/>
            <person name="Dai P.F."/>
            <person name="Guo W.B."/>
            <person name="Han X.H."/>
            <person name="Huang E.J."/>
            <person name="Li L.F."/>
            <person name="Wei W."/>
            <person name="Gao Y.C."/>
            <person name="Liu J.Z."/>
            <person name="Shao H.Z."/>
            <person name="Wang X."/>
            <person name="Wang C.C."/>
            <person name="Yang T.C."/>
            <person name="Huo Q.B."/>
            <person name="Li W."/>
            <person name="Chen H.Y."/>
            <person name="Chen S.E."/>
            <person name="Zhou L.G."/>
            <person name="Ni X.B."/>
            <person name="Tian J.H."/>
            <person name="Sheng Y."/>
            <person name="Liu T."/>
            <person name="Pan Y.S."/>
            <person name="Xia L.Y."/>
            <person name="Li J."/>
            <person name="Zhao F."/>
            <person name="Cao W.C."/>
        </authorList>
    </citation>
    <scope>NUCLEOTIDE SEQUENCE</scope>
    <source>
        <strain evidence="3">Rsan-2018</strain>
    </source>
</reference>
<keyword evidence="4" id="KW-1185">Reference proteome</keyword>
<name>A0A9D4TDE9_RHISA</name>
<accession>A0A9D4TDE9</accession>
<dbReference type="Pfam" id="PF02171">
    <property type="entry name" value="Piwi"/>
    <property type="match status" value="2"/>
</dbReference>
<evidence type="ECO:0000313" key="3">
    <source>
        <dbReference type="EMBL" id="KAH7986111.1"/>
    </source>
</evidence>
<feature type="region of interest" description="Disordered" evidence="1">
    <location>
        <begin position="70"/>
        <end position="111"/>
    </location>
</feature>
<dbReference type="Gene3D" id="3.30.420.10">
    <property type="entry name" value="Ribonuclease H-like superfamily/Ribonuclease H"/>
    <property type="match status" value="2"/>
</dbReference>
<dbReference type="AlphaFoldDB" id="A0A9D4TDE9"/>
<evidence type="ECO:0000313" key="4">
    <source>
        <dbReference type="Proteomes" id="UP000821837"/>
    </source>
</evidence>
<dbReference type="PROSITE" id="PS50822">
    <property type="entry name" value="PIWI"/>
    <property type="match status" value="2"/>
</dbReference>
<dbReference type="GO" id="GO:0003676">
    <property type="term" value="F:nucleic acid binding"/>
    <property type="evidence" value="ECO:0007669"/>
    <property type="project" value="InterPro"/>
</dbReference>
<evidence type="ECO:0000259" key="2">
    <source>
        <dbReference type="PROSITE" id="PS50822"/>
    </source>
</evidence>
<dbReference type="InterPro" id="IPR036397">
    <property type="entry name" value="RNaseH_sf"/>
</dbReference>
<dbReference type="InterPro" id="IPR012337">
    <property type="entry name" value="RNaseH-like_sf"/>
</dbReference>
<dbReference type="EMBL" id="JABSTV010000579">
    <property type="protein sequence ID" value="KAH7986111.1"/>
    <property type="molecule type" value="Genomic_DNA"/>
</dbReference>
<feature type="domain" description="Piwi" evidence="2">
    <location>
        <begin position="190"/>
        <end position="280"/>
    </location>
</feature>
<proteinExistence type="predicted"/>
<evidence type="ECO:0000256" key="1">
    <source>
        <dbReference type="SAM" id="MobiDB-lite"/>
    </source>
</evidence>
<feature type="compositionally biased region" description="Low complexity" evidence="1">
    <location>
        <begin position="93"/>
        <end position="107"/>
    </location>
</feature>